<evidence type="ECO:0000256" key="2">
    <source>
        <dbReference type="ARBA" id="ARBA00004496"/>
    </source>
</evidence>
<feature type="region of interest" description="Disordered" evidence="7">
    <location>
        <begin position="180"/>
        <end position="221"/>
    </location>
</feature>
<keyword evidence="5" id="KW-0472">Membrane</keyword>
<evidence type="ECO:0000313" key="9">
    <source>
        <dbReference type="EnsemblMetazoa" id="XP_019855487.1"/>
    </source>
</evidence>
<feature type="coiled-coil region" evidence="6">
    <location>
        <begin position="269"/>
        <end position="331"/>
    </location>
</feature>
<dbReference type="Gene3D" id="1.10.220.60">
    <property type="entry name" value="GRIP domain"/>
    <property type="match status" value="1"/>
</dbReference>
<keyword evidence="4 6" id="KW-0175">Coiled coil</keyword>
<evidence type="ECO:0000256" key="1">
    <source>
        <dbReference type="ARBA" id="ARBA00004184"/>
    </source>
</evidence>
<feature type="domain" description="GRIP" evidence="8">
    <location>
        <begin position="318"/>
        <end position="366"/>
    </location>
</feature>
<evidence type="ECO:0000256" key="4">
    <source>
        <dbReference type="ARBA" id="ARBA00023054"/>
    </source>
</evidence>
<protein>
    <recommendedName>
        <fullName evidence="8">GRIP domain-containing protein</fullName>
    </recommendedName>
</protein>
<dbReference type="PANTHER" id="PTHR23157:SF25">
    <property type="entry name" value="GRIP AND COILED-COIL DOMAIN-CONTAINING PROTEIN 1"/>
    <property type="match status" value="1"/>
</dbReference>
<dbReference type="RefSeq" id="XP_019855487.1">
    <property type="nucleotide sequence ID" value="XM_019999928.1"/>
</dbReference>
<comment type="subcellular location">
    <subcellularLocation>
        <location evidence="2">Cytoplasm</location>
    </subcellularLocation>
    <subcellularLocation>
        <location evidence="1">Endomembrane system</location>
        <topology evidence="1">Peripheral membrane protein</topology>
    </subcellularLocation>
</comment>
<dbReference type="Pfam" id="PF01465">
    <property type="entry name" value="GRIP"/>
    <property type="match status" value="1"/>
</dbReference>
<evidence type="ECO:0000313" key="10">
    <source>
        <dbReference type="Proteomes" id="UP000007879"/>
    </source>
</evidence>
<reference evidence="10" key="1">
    <citation type="journal article" date="2010" name="Nature">
        <title>The Amphimedon queenslandica genome and the evolution of animal complexity.</title>
        <authorList>
            <person name="Srivastava M."/>
            <person name="Simakov O."/>
            <person name="Chapman J."/>
            <person name="Fahey B."/>
            <person name="Gauthier M.E."/>
            <person name="Mitros T."/>
            <person name="Richards G.S."/>
            <person name="Conaco C."/>
            <person name="Dacre M."/>
            <person name="Hellsten U."/>
            <person name="Larroux C."/>
            <person name="Putnam N.H."/>
            <person name="Stanke M."/>
            <person name="Adamska M."/>
            <person name="Darling A."/>
            <person name="Degnan S.M."/>
            <person name="Oakley T.H."/>
            <person name="Plachetzki D.C."/>
            <person name="Zhai Y."/>
            <person name="Adamski M."/>
            <person name="Calcino A."/>
            <person name="Cummins S.F."/>
            <person name="Goodstein D.M."/>
            <person name="Harris C."/>
            <person name="Jackson D.J."/>
            <person name="Leys S.P."/>
            <person name="Shu S."/>
            <person name="Woodcroft B.J."/>
            <person name="Vervoort M."/>
            <person name="Kosik K.S."/>
            <person name="Manning G."/>
            <person name="Degnan B.M."/>
            <person name="Rokhsar D.S."/>
        </authorList>
    </citation>
    <scope>NUCLEOTIDE SEQUENCE [LARGE SCALE GENOMIC DNA]</scope>
</reference>
<reference evidence="9" key="2">
    <citation type="submission" date="2024-06" db="UniProtKB">
        <authorList>
            <consortium name="EnsemblMetazoa"/>
        </authorList>
    </citation>
    <scope>IDENTIFICATION</scope>
</reference>
<keyword evidence="3" id="KW-0963">Cytoplasm</keyword>
<dbReference type="GeneID" id="109584244"/>
<evidence type="ECO:0000256" key="6">
    <source>
        <dbReference type="SAM" id="Coils"/>
    </source>
</evidence>
<evidence type="ECO:0000256" key="7">
    <source>
        <dbReference type="SAM" id="MobiDB-lite"/>
    </source>
</evidence>
<evidence type="ECO:0000259" key="8">
    <source>
        <dbReference type="PROSITE" id="PS50913"/>
    </source>
</evidence>
<dbReference type="PROSITE" id="PS50913">
    <property type="entry name" value="GRIP"/>
    <property type="match status" value="1"/>
</dbReference>
<dbReference type="SMART" id="SM00755">
    <property type="entry name" value="Grip"/>
    <property type="match status" value="1"/>
</dbReference>
<accession>A0AAN0JFC6</accession>
<feature type="compositionally biased region" description="Basic and acidic residues" evidence="7">
    <location>
        <begin position="211"/>
        <end position="221"/>
    </location>
</feature>
<evidence type="ECO:0000256" key="5">
    <source>
        <dbReference type="ARBA" id="ARBA00023136"/>
    </source>
</evidence>
<name>A0AAN0JFC6_AMPQE</name>
<keyword evidence="10" id="KW-1185">Reference proteome</keyword>
<dbReference type="InterPro" id="IPR051952">
    <property type="entry name" value="Golgi-autophagy_related"/>
</dbReference>
<feature type="compositionally biased region" description="Low complexity" evidence="7">
    <location>
        <begin position="197"/>
        <end position="209"/>
    </location>
</feature>
<organism evidence="9 10">
    <name type="scientific">Amphimedon queenslandica</name>
    <name type="common">Sponge</name>
    <dbReference type="NCBI Taxonomy" id="400682"/>
    <lineage>
        <taxon>Eukaryota</taxon>
        <taxon>Metazoa</taxon>
        <taxon>Porifera</taxon>
        <taxon>Demospongiae</taxon>
        <taxon>Heteroscleromorpha</taxon>
        <taxon>Haplosclerida</taxon>
        <taxon>Niphatidae</taxon>
        <taxon>Amphimedon</taxon>
    </lineage>
</organism>
<dbReference type="InterPro" id="IPR000237">
    <property type="entry name" value="GRIP_dom"/>
</dbReference>
<dbReference type="KEGG" id="aqu:109584244"/>
<proteinExistence type="predicted"/>
<sequence length="380" mass="44968">MEQLGQLQDKVSKLRQLLKVATLKILEERSSLPANLEDMSVAEYSELLSREPQRMREEMTELRQEFDSYKQKAQLVLKTKNNKEHESNKEFYELQEKYETTLETVERLEREKEKAKEEHSLALQKLRANLRQQAEKHSQEMLQAELEHKQKLQELQQHIQSTRERTRCLLEEKEKELSTLRKSLGTERGVAGGGVMLSRSTSHNSSSSNEENERLREDLSLTKREERNSIRVGGVRGGALFSSNIVQELTEQSFPVNNDVQLYLHHQEKERITEELLSLRSRKLELEDSMRDLTEREQRHLEQNMLLKEEIRKLERDRSRETENLEYLKNVIFHYMCSDSGQEQLIVPIATILHFTPNEIRTVKRRLSGRPWLLNYPYNK</sequence>
<dbReference type="AlphaFoldDB" id="A0AAN0JFC6"/>
<dbReference type="EnsemblMetazoa" id="XM_019999928.1">
    <property type="protein sequence ID" value="XP_019855487.1"/>
    <property type="gene ID" value="LOC109584244"/>
</dbReference>
<dbReference type="GO" id="GO:0005794">
    <property type="term" value="C:Golgi apparatus"/>
    <property type="evidence" value="ECO:0007669"/>
    <property type="project" value="TreeGrafter"/>
</dbReference>
<dbReference type="Proteomes" id="UP000007879">
    <property type="component" value="Unassembled WGS sequence"/>
</dbReference>
<evidence type="ECO:0000256" key="3">
    <source>
        <dbReference type="ARBA" id="ARBA00022490"/>
    </source>
</evidence>
<dbReference type="PANTHER" id="PTHR23157">
    <property type="entry name" value="GRIP AND COILED-COIL DOMAIN-CONTAINING PROTEIN 1"/>
    <property type="match status" value="1"/>
</dbReference>